<evidence type="ECO:0000256" key="7">
    <source>
        <dbReference type="SAM" id="MobiDB-lite"/>
    </source>
</evidence>
<dbReference type="SMART" id="SM00812">
    <property type="entry name" value="Alpha_L_fucos"/>
    <property type="match status" value="1"/>
</dbReference>
<dbReference type="PANTHER" id="PTHR10030">
    <property type="entry name" value="ALPHA-L-FUCOSIDASE"/>
    <property type="match status" value="1"/>
</dbReference>
<dbReference type="Gene3D" id="2.60.40.1180">
    <property type="entry name" value="Golgi alpha-mannosidase II"/>
    <property type="match status" value="1"/>
</dbReference>
<dbReference type="InterPro" id="IPR016286">
    <property type="entry name" value="FUC_metazoa-typ"/>
</dbReference>
<dbReference type="PANTHER" id="PTHR10030:SF37">
    <property type="entry name" value="ALPHA-L-FUCOSIDASE-RELATED"/>
    <property type="match status" value="1"/>
</dbReference>
<evidence type="ECO:0000256" key="5">
    <source>
        <dbReference type="ARBA" id="ARBA00022801"/>
    </source>
</evidence>
<keyword evidence="10" id="KW-1185">Reference proteome</keyword>
<evidence type="ECO:0000259" key="8">
    <source>
        <dbReference type="Pfam" id="PF01120"/>
    </source>
</evidence>
<dbReference type="InterPro" id="IPR000933">
    <property type="entry name" value="Glyco_hydro_29"/>
</dbReference>
<dbReference type="GO" id="GO:0006004">
    <property type="term" value="P:fucose metabolic process"/>
    <property type="evidence" value="ECO:0007669"/>
    <property type="project" value="InterPro"/>
</dbReference>
<evidence type="ECO:0000256" key="4">
    <source>
        <dbReference type="ARBA" id="ARBA00022729"/>
    </source>
</evidence>
<dbReference type="InterPro" id="IPR008979">
    <property type="entry name" value="Galactose-bd-like_sf"/>
</dbReference>
<dbReference type="EC" id="3.2.1.51" evidence="3"/>
<protein>
    <recommendedName>
        <fullName evidence="3">alpha-L-fucosidase</fullName>
        <ecNumber evidence="3">3.2.1.51</ecNumber>
    </recommendedName>
</protein>
<dbReference type="Gene3D" id="2.60.120.260">
    <property type="entry name" value="Galactose-binding domain-like"/>
    <property type="match status" value="1"/>
</dbReference>
<comment type="similarity">
    <text evidence="2">Belongs to the glycosyl hydrolase 29 family.</text>
</comment>
<dbReference type="Pfam" id="PF01120">
    <property type="entry name" value="Alpha_L_fucos"/>
    <property type="match status" value="1"/>
</dbReference>
<dbReference type="InterPro" id="IPR013780">
    <property type="entry name" value="Glyco_hydro_b"/>
</dbReference>
<sequence>MPDQNRLPRFPSSLPRLRSARHGIFVLVAVVLASHTTTQHLAAQQPAAQQPAAQQPAAQPAATQPAATQPPTESPDENASRMAWWREAKFGMFVHWGVYSVVGGQYKGQELPNSAEWMMARGKIPIAEYEQYAKQFNPVDFDADQFVGLAKQAGMKYLVITAKHHDGFAMFDSKATNYNVVDFSPFGRDIMKELAEACQKQGIKFGFYYSQAQDWHHPGGFGNGWDKTIKRVSSDQYVSEKAVPEVRQLLTEYGPIGIFWWDTPRAMSEEAFNSLHSLTKLQPDVLTNDRLGEDFPGDYKTFERNIPRQAPQGKDWEVCMPISGSWGYKKSDTNFKSTRTLIRNLADIASKGGNYLLNVSPTGKGTLLPQAVERLQRIGQWMQTNGESIYGTTAGPIGKPDWGRCTAKATADGTALYLHVFDWPQDGKLVVRGLENEVRSARLFDGGQVLSTRSVEDGVLVSLPADPPDADDSVIKLVVSGTPEVRSLLPTPGQDGVLELFADQAFIHNNEGSRDAGLREHDGIPHVGYWLDDQAWVEWEIEIREPGVYRVSAVMSVQESETEFRVSVNDSQLSASVPSTGSYGRYAKRDLGSIRVREPGRKSVRVIPTPGSWQPMNLRQLTLKREGESAVD</sequence>
<dbReference type="InterPro" id="IPR017853">
    <property type="entry name" value="GH"/>
</dbReference>
<dbReference type="GO" id="GO:0005764">
    <property type="term" value="C:lysosome"/>
    <property type="evidence" value="ECO:0007669"/>
    <property type="project" value="TreeGrafter"/>
</dbReference>
<keyword evidence="4" id="KW-0732">Signal</keyword>
<gene>
    <name evidence="9" type="ORF">Enr13x_55720</name>
</gene>
<evidence type="ECO:0000256" key="2">
    <source>
        <dbReference type="ARBA" id="ARBA00007951"/>
    </source>
</evidence>
<keyword evidence="6" id="KW-0326">Glycosidase</keyword>
<feature type="compositionally biased region" description="Low complexity" evidence="7">
    <location>
        <begin position="42"/>
        <end position="71"/>
    </location>
</feature>
<dbReference type="GO" id="GO:0004560">
    <property type="term" value="F:alpha-L-fucosidase activity"/>
    <property type="evidence" value="ECO:0007669"/>
    <property type="project" value="InterPro"/>
</dbReference>
<dbReference type="PRINTS" id="PR00741">
    <property type="entry name" value="GLHYDRLASE29"/>
</dbReference>
<evidence type="ECO:0000256" key="1">
    <source>
        <dbReference type="ARBA" id="ARBA00004071"/>
    </source>
</evidence>
<evidence type="ECO:0000256" key="3">
    <source>
        <dbReference type="ARBA" id="ARBA00012662"/>
    </source>
</evidence>
<proteinExistence type="inferred from homology"/>
<keyword evidence="5" id="KW-0378">Hydrolase</keyword>
<dbReference type="EMBL" id="CP037423">
    <property type="protein sequence ID" value="QDV45693.1"/>
    <property type="molecule type" value="Genomic_DNA"/>
</dbReference>
<dbReference type="Gene3D" id="3.20.20.80">
    <property type="entry name" value="Glycosidases"/>
    <property type="match status" value="1"/>
</dbReference>
<dbReference type="KEGG" id="snep:Enr13x_55720"/>
<dbReference type="SUPFAM" id="SSF51445">
    <property type="entry name" value="(Trans)glycosidases"/>
    <property type="match status" value="1"/>
</dbReference>
<dbReference type="AlphaFoldDB" id="A0A518HXV8"/>
<feature type="region of interest" description="Disordered" evidence="7">
    <location>
        <begin position="42"/>
        <end position="79"/>
    </location>
</feature>
<organism evidence="9 10">
    <name type="scientific">Stieleria neptunia</name>
    <dbReference type="NCBI Taxonomy" id="2527979"/>
    <lineage>
        <taxon>Bacteria</taxon>
        <taxon>Pseudomonadati</taxon>
        <taxon>Planctomycetota</taxon>
        <taxon>Planctomycetia</taxon>
        <taxon>Pirellulales</taxon>
        <taxon>Pirellulaceae</taxon>
        <taxon>Stieleria</taxon>
    </lineage>
</organism>
<evidence type="ECO:0000313" key="9">
    <source>
        <dbReference type="EMBL" id="QDV45693.1"/>
    </source>
</evidence>
<evidence type="ECO:0000313" key="10">
    <source>
        <dbReference type="Proteomes" id="UP000319004"/>
    </source>
</evidence>
<dbReference type="GO" id="GO:0016139">
    <property type="term" value="P:glycoside catabolic process"/>
    <property type="evidence" value="ECO:0007669"/>
    <property type="project" value="TreeGrafter"/>
</dbReference>
<reference evidence="9 10" key="1">
    <citation type="submission" date="2019-03" db="EMBL/GenBank/DDBJ databases">
        <title>Deep-cultivation of Planctomycetes and their phenomic and genomic characterization uncovers novel biology.</title>
        <authorList>
            <person name="Wiegand S."/>
            <person name="Jogler M."/>
            <person name="Boedeker C."/>
            <person name="Pinto D."/>
            <person name="Vollmers J."/>
            <person name="Rivas-Marin E."/>
            <person name="Kohn T."/>
            <person name="Peeters S.H."/>
            <person name="Heuer A."/>
            <person name="Rast P."/>
            <person name="Oberbeckmann S."/>
            <person name="Bunk B."/>
            <person name="Jeske O."/>
            <person name="Meyerdierks A."/>
            <person name="Storesund J.E."/>
            <person name="Kallscheuer N."/>
            <person name="Luecker S."/>
            <person name="Lage O.M."/>
            <person name="Pohl T."/>
            <person name="Merkel B.J."/>
            <person name="Hornburger P."/>
            <person name="Mueller R.-W."/>
            <person name="Bruemmer F."/>
            <person name="Labrenz M."/>
            <person name="Spormann A.M."/>
            <person name="Op den Camp H."/>
            <person name="Overmann J."/>
            <person name="Amann R."/>
            <person name="Jetten M.S.M."/>
            <person name="Mascher T."/>
            <person name="Medema M.H."/>
            <person name="Devos D.P."/>
            <person name="Kaster A.-K."/>
            <person name="Ovreas L."/>
            <person name="Rohde M."/>
            <person name="Galperin M.Y."/>
            <person name="Jogler C."/>
        </authorList>
    </citation>
    <scope>NUCLEOTIDE SEQUENCE [LARGE SCALE GENOMIC DNA]</scope>
    <source>
        <strain evidence="9 10">Enr13</strain>
    </source>
</reference>
<dbReference type="SUPFAM" id="SSF49785">
    <property type="entry name" value="Galactose-binding domain-like"/>
    <property type="match status" value="1"/>
</dbReference>
<accession>A0A518HXV8</accession>
<feature type="domain" description="Glycoside hydrolase family 29 N-terminal" evidence="8">
    <location>
        <begin position="61"/>
        <end position="387"/>
    </location>
</feature>
<dbReference type="OrthoDB" id="107551at2"/>
<name>A0A518HXV8_9BACT</name>
<dbReference type="Proteomes" id="UP000319004">
    <property type="component" value="Chromosome"/>
</dbReference>
<evidence type="ECO:0000256" key="6">
    <source>
        <dbReference type="ARBA" id="ARBA00023295"/>
    </source>
</evidence>
<dbReference type="InterPro" id="IPR057739">
    <property type="entry name" value="Glyco_hydro_29_N"/>
</dbReference>
<comment type="function">
    <text evidence="1">Alpha-L-fucosidase is responsible for hydrolyzing the alpha-1,6-linked fucose joined to the reducing-end N-acetylglucosamine of the carbohydrate moieties of glycoproteins.</text>
</comment>